<feature type="transmembrane region" description="Helical" evidence="5">
    <location>
        <begin position="6"/>
        <end position="24"/>
    </location>
</feature>
<dbReference type="PANTHER" id="PTHR36974:SF1">
    <property type="entry name" value="DOXX FAMILY MEMBRANE PROTEIN"/>
    <property type="match status" value="1"/>
</dbReference>
<keyword evidence="3 5" id="KW-1133">Transmembrane helix</keyword>
<evidence type="ECO:0000256" key="2">
    <source>
        <dbReference type="ARBA" id="ARBA00022692"/>
    </source>
</evidence>
<evidence type="ECO:0000256" key="5">
    <source>
        <dbReference type="SAM" id="Phobius"/>
    </source>
</evidence>
<accession>A0A1N7LJA7</accession>
<evidence type="ECO:0000256" key="4">
    <source>
        <dbReference type="ARBA" id="ARBA00023136"/>
    </source>
</evidence>
<feature type="transmembrane region" description="Helical" evidence="5">
    <location>
        <begin position="36"/>
        <end position="60"/>
    </location>
</feature>
<reference evidence="8" key="1">
    <citation type="submission" date="2017-01" db="EMBL/GenBank/DDBJ databases">
        <authorList>
            <person name="Varghese N."/>
            <person name="Submissions S."/>
        </authorList>
    </citation>
    <scope>NUCLEOTIDE SEQUENCE [LARGE SCALE GENOMIC DNA]</scope>
    <source>
        <strain evidence="8">DSM 23145</strain>
    </source>
</reference>
<dbReference type="Pfam" id="PF07291">
    <property type="entry name" value="MauE"/>
    <property type="match status" value="1"/>
</dbReference>
<evidence type="ECO:0000256" key="1">
    <source>
        <dbReference type="ARBA" id="ARBA00004141"/>
    </source>
</evidence>
<evidence type="ECO:0000313" key="8">
    <source>
        <dbReference type="Proteomes" id="UP000185839"/>
    </source>
</evidence>
<sequence>MEILEISRYIFAVLLITAGILHFVKPKFYLKIMPAYLPSHYLLVILSGIAEIICGVLLLFPLTQTIAAYLTIALLIAVFPANIEMSRKYYLKKKKGFWFTLLRLPLQFLMIWWAFQFVK</sequence>
<proteinExistence type="predicted"/>
<feature type="domain" description="Methylamine utilisation protein MauE" evidence="6">
    <location>
        <begin position="3"/>
        <end position="77"/>
    </location>
</feature>
<feature type="transmembrane region" description="Helical" evidence="5">
    <location>
        <begin position="66"/>
        <end position="85"/>
    </location>
</feature>
<keyword evidence="2 5" id="KW-0812">Transmembrane</keyword>
<dbReference type="InterPro" id="IPR009908">
    <property type="entry name" value="Methylamine_util_MauE"/>
</dbReference>
<dbReference type="AlphaFoldDB" id="A0A1N7LJA7"/>
<dbReference type="Proteomes" id="UP000185839">
    <property type="component" value="Unassembled WGS sequence"/>
</dbReference>
<gene>
    <name evidence="7" type="ORF">SAMN05421789_105149</name>
</gene>
<keyword evidence="4 5" id="KW-0472">Membrane</keyword>
<feature type="transmembrane region" description="Helical" evidence="5">
    <location>
        <begin position="97"/>
        <end position="115"/>
    </location>
</feature>
<dbReference type="STRING" id="713588.SAMN05421789_105149"/>
<dbReference type="RefSeq" id="WP_076386779.1">
    <property type="nucleotide sequence ID" value="NZ_FTOI01000005.1"/>
</dbReference>
<dbReference type="GO" id="GO:0016020">
    <property type="term" value="C:membrane"/>
    <property type="evidence" value="ECO:0007669"/>
    <property type="project" value="UniProtKB-SubCell"/>
</dbReference>
<protein>
    <submittedName>
        <fullName evidence="7">Uncharacterized membrane protein</fullName>
    </submittedName>
</protein>
<evidence type="ECO:0000313" key="7">
    <source>
        <dbReference type="EMBL" id="SIS73887.1"/>
    </source>
</evidence>
<dbReference type="OrthoDB" id="327939at2"/>
<dbReference type="GO" id="GO:0030416">
    <property type="term" value="P:methylamine metabolic process"/>
    <property type="evidence" value="ECO:0007669"/>
    <property type="project" value="InterPro"/>
</dbReference>
<evidence type="ECO:0000259" key="6">
    <source>
        <dbReference type="Pfam" id="PF07291"/>
    </source>
</evidence>
<dbReference type="EMBL" id="FTOI01000005">
    <property type="protein sequence ID" value="SIS73887.1"/>
    <property type="molecule type" value="Genomic_DNA"/>
</dbReference>
<evidence type="ECO:0000256" key="3">
    <source>
        <dbReference type="ARBA" id="ARBA00022989"/>
    </source>
</evidence>
<dbReference type="PANTHER" id="PTHR36974">
    <property type="entry name" value="MEMBRANE PROTEIN-RELATED"/>
    <property type="match status" value="1"/>
</dbReference>
<name>A0A1N7LJA7_9FLAO</name>
<organism evidence="7 8">
    <name type="scientific">Kaistella chaponensis</name>
    <dbReference type="NCBI Taxonomy" id="713588"/>
    <lineage>
        <taxon>Bacteria</taxon>
        <taxon>Pseudomonadati</taxon>
        <taxon>Bacteroidota</taxon>
        <taxon>Flavobacteriia</taxon>
        <taxon>Flavobacteriales</taxon>
        <taxon>Weeksellaceae</taxon>
        <taxon>Chryseobacterium group</taxon>
        <taxon>Kaistella</taxon>
    </lineage>
</organism>
<comment type="subcellular location">
    <subcellularLocation>
        <location evidence="1">Membrane</location>
        <topology evidence="1">Multi-pass membrane protein</topology>
    </subcellularLocation>
</comment>
<keyword evidence="8" id="KW-1185">Reference proteome</keyword>